<gene>
    <name evidence="2" type="ORF">QI031_02215</name>
</gene>
<dbReference type="InterPro" id="IPR012296">
    <property type="entry name" value="Nuclease_put_TT1808"/>
</dbReference>
<keyword evidence="3" id="KW-1185">Reference proteome</keyword>
<dbReference type="RefSeq" id="WP_281483602.1">
    <property type="nucleotide sequence ID" value="NZ_CP124543.1"/>
</dbReference>
<dbReference type="CDD" id="cd06260">
    <property type="entry name" value="DUF820-like"/>
    <property type="match status" value="1"/>
</dbReference>
<dbReference type="InterPro" id="IPR008538">
    <property type="entry name" value="Uma2"/>
</dbReference>
<dbReference type="PANTHER" id="PTHR35400">
    <property type="entry name" value="SLR1083 PROTEIN"/>
    <property type="match status" value="1"/>
</dbReference>
<name>A0AAJ6NTT0_9CYAN</name>
<evidence type="ECO:0000259" key="1">
    <source>
        <dbReference type="Pfam" id="PF05685"/>
    </source>
</evidence>
<dbReference type="GO" id="GO:0004519">
    <property type="term" value="F:endonuclease activity"/>
    <property type="evidence" value="ECO:0007669"/>
    <property type="project" value="UniProtKB-KW"/>
</dbReference>
<evidence type="ECO:0000313" key="2">
    <source>
        <dbReference type="EMBL" id="WGV26349.1"/>
    </source>
</evidence>
<keyword evidence="2" id="KW-0540">Nuclease</keyword>
<keyword evidence="2" id="KW-0378">Hydrolase</keyword>
<feature type="domain" description="Putative restriction endonuclease" evidence="1">
    <location>
        <begin position="18"/>
        <end position="192"/>
    </location>
</feature>
<dbReference type="KEGG" id="hbq:QI031_02215"/>
<dbReference type="Pfam" id="PF05685">
    <property type="entry name" value="Uma2"/>
    <property type="match status" value="1"/>
</dbReference>
<dbReference type="Gene3D" id="3.90.1570.10">
    <property type="entry name" value="tt1808, chain A"/>
    <property type="match status" value="1"/>
</dbReference>
<dbReference type="SUPFAM" id="SSF52980">
    <property type="entry name" value="Restriction endonuclease-like"/>
    <property type="match status" value="1"/>
</dbReference>
<proteinExistence type="predicted"/>
<dbReference type="EMBL" id="CP124543">
    <property type="protein sequence ID" value="WGV26349.1"/>
    <property type="molecule type" value="Genomic_DNA"/>
</dbReference>
<sequence length="213" mass="24064">MSKLQTRIPADTWVIATWDEYIQAVENPAHEKAKGYYYNGRMRIEMPPVGNDHASDHTIVLFAVNLFASLKDIALNGKDNCTYRKTGLREVQPDVSYYIGENADVIPYGTSIINLDIYPPPALVIEIANTSLADDKGEKRLMYEDLGVQEYWIVDVRNVQVMAFAVENQGSRRITESQVLPGLAISLLNDALRRTRQMNQGQVGAWLLTQFQN</sequence>
<accession>A0AAJ6NTT0</accession>
<protein>
    <submittedName>
        <fullName evidence="2">Uma2 family endonuclease</fullName>
    </submittedName>
</protein>
<dbReference type="AlphaFoldDB" id="A0AAJ6NTT0"/>
<dbReference type="Proteomes" id="UP001223520">
    <property type="component" value="Chromosome"/>
</dbReference>
<reference evidence="2 3" key="1">
    <citation type="journal article" date="2023" name="Limnol Oceanogr Lett">
        <title>Environmental adaptations by the intertidal Antarctic cyanobacterium Halotia branconii CENA392 as revealed using long-read genome sequencing.</title>
        <authorList>
            <person name="Dextro R.B."/>
            <person name="Delbaje E."/>
            <person name="Freitas P.N.N."/>
            <person name="Geraldes V."/>
            <person name="Pinto E."/>
            <person name="Long P.F."/>
            <person name="Fiore M.F."/>
        </authorList>
    </citation>
    <scope>NUCLEOTIDE SEQUENCE [LARGE SCALE GENOMIC DNA]</scope>
    <source>
        <strain evidence="2 3">CENA392</strain>
    </source>
</reference>
<dbReference type="InterPro" id="IPR011335">
    <property type="entry name" value="Restrct_endonuc-II-like"/>
</dbReference>
<evidence type="ECO:0000313" key="3">
    <source>
        <dbReference type="Proteomes" id="UP001223520"/>
    </source>
</evidence>
<organism evidence="2 3">
    <name type="scientific">Halotia branconii CENA392</name>
    <dbReference type="NCBI Taxonomy" id="1539056"/>
    <lineage>
        <taxon>Bacteria</taxon>
        <taxon>Bacillati</taxon>
        <taxon>Cyanobacteriota</taxon>
        <taxon>Cyanophyceae</taxon>
        <taxon>Nostocales</taxon>
        <taxon>Nodulariaceae</taxon>
        <taxon>Halotia</taxon>
    </lineage>
</organism>
<dbReference type="PANTHER" id="PTHR35400:SF1">
    <property type="entry name" value="SLR1083 PROTEIN"/>
    <property type="match status" value="1"/>
</dbReference>
<keyword evidence="2" id="KW-0255">Endonuclease</keyword>